<proteinExistence type="predicted"/>
<keyword evidence="1" id="KW-1133">Transmembrane helix</keyword>
<reference evidence="2 3" key="1">
    <citation type="journal article" date="2014" name="PLoS ONE">
        <title>Global Analysis of Gene Expression Profiles in Physic Nut (Jatropha curcas L.) Seedlings Exposed to Salt Stress.</title>
        <authorList>
            <person name="Zhang L."/>
            <person name="Zhang C."/>
            <person name="Wu P."/>
            <person name="Chen Y."/>
            <person name="Li M."/>
            <person name="Jiang H."/>
            <person name="Wu G."/>
        </authorList>
    </citation>
    <scope>NUCLEOTIDE SEQUENCE [LARGE SCALE GENOMIC DNA]</scope>
    <source>
        <strain evidence="3">cv. GZQX0401</strain>
        <tissue evidence="2">Young leaves</tissue>
    </source>
</reference>
<keyword evidence="1" id="KW-0472">Membrane</keyword>
<evidence type="ECO:0000256" key="1">
    <source>
        <dbReference type="SAM" id="Phobius"/>
    </source>
</evidence>
<dbReference type="EMBL" id="KK914327">
    <property type="protein sequence ID" value="KDP40589.1"/>
    <property type="molecule type" value="Genomic_DNA"/>
</dbReference>
<accession>A0A067L909</accession>
<name>A0A067L909_JATCU</name>
<gene>
    <name evidence="2" type="ORF">JCGZ_24588</name>
</gene>
<evidence type="ECO:0000313" key="3">
    <source>
        <dbReference type="Proteomes" id="UP000027138"/>
    </source>
</evidence>
<organism evidence="2 3">
    <name type="scientific">Jatropha curcas</name>
    <name type="common">Barbados nut</name>
    <dbReference type="NCBI Taxonomy" id="180498"/>
    <lineage>
        <taxon>Eukaryota</taxon>
        <taxon>Viridiplantae</taxon>
        <taxon>Streptophyta</taxon>
        <taxon>Embryophyta</taxon>
        <taxon>Tracheophyta</taxon>
        <taxon>Spermatophyta</taxon>
        <taxon>Magnoliopsida</taxon>
        <taxon>eudicotyledons</taxon>
        <taxon>Gunneridae</taxon>
        <taxon>Pentapetalae</taxon>
        <taxon>rosids</taxon>
        <taxon>fabids</taxon>
        <taxon>Malpighiales</taxon>
        <taxon>Euphorbiaceae</taxon>
        <taxon>Crotonoideae</taxon>
        <taxon>Jatropheae</taxon>
        <taxon>Jatropha</taxon>
    </lineage>
</organism>
<keyword evidence="1" id="KW-0812">Transmembrane</keyword>
<keyword evidence="3" id="KW-1185">Reference proteome</keyword>
<sequence length="167" mass="17423">MLHRSNVIWFNISTDFQFLWSSDGVEMTVPLEGIGVVMVLIIMVVGLKAMRVEVLLVAAGVKVGIGVANGGAVGRLTAVEMVMILQVVEVMISSKKASLVDVAAMEVVKLQEEIGVEVALARIQVGEEGQVNGVAILSVAVAVALVTEGVITNAVEMILDTAPPTGA</sequence>
<evidence type="ECO:0000313" key="2">
    <source>
        <dbReference type="EMBL" id="KDP40589.1"/>
    </source>
</evidence>
<dbReference type="Proteomes" id="UP000027138">
    <property type="component" value="Unassembled WGS sequence"/>
</dbReference>
<protein>
    <submittedName>
        <fullName evidence="2">Uncharacterized protein</fullName>
    </submittedName>
</protein>
<dbReference type="AlphaFoldDB" id="A0A067L909"/>
<feature type="transmembrane region" description="Helical" evidence="1">
    <location>
        <begin position="27"/>
        <end position="47"/>
    </location>
</feature>